<evidence type="ECO:0000256" key="2">
    <source>
        <dbReference type="SAM" id="Phobius"/>
    </source>
</evidence>
<keyword evidence="2" id="KW-0812">Transmembrane</keyword>
<gene>
    <name evidence="3" type="ORF">NPIL_194841</name>
</gene>
<feature type="transmembrane region" description="Helical" evidence="2">
    <location>
        <begin position="81"/>
        <end position="101"/>
    </location>
</feature>
<dbReference type="EMBL" id="BMAW01117397">
    <property type="protein sequence ID" value="GFT75013.1"/>
    <property type="molecule type" value="Genomic_DNA"/>
</dbReference>
<dbReference type="AlphaFoldDB" id="A0A8X6PPT4"/>
<proteinExistence type="predicted"/>
<keyword evidence="2" id="KW-1133">Transmembrane helix</keyword>
<reference evidence="3" key="1">
    <citation type="submission" date="2020-08" db="EMBL/GenBank/DDBJ databases">
        <title>Multicomponent nature underlies the extraordinary mechanical properties of spider dragline silk.</title>
        <authorList>
            <person name="Kono N."/>
            <person name="Nakamura H."/>
            <person name="Mori M."/>
            <person name="Yoshida Y."/>
            <person name="Ohtoshi R."/>
            <person name="Malay A.D."/>
            <person name="Moran D.A.P."/>
            <person name="Tomita M."/>
            <person name="Numata K."/>
            <person name="Arakawa K."/>
        </authorList>
    </citation>
    <scope>NUCLEOTIDE SEQUENCE</scope>
</reference>
<evidence type="ECO:0000313" key="4">
    <source>
        <dbReference type="Proteomes" id="UP000887013"/>
    </source>
</evidence>
<sequence length="129" mass="14557">MSISNGIPNEFWRVNSRGFPVGVVAPLRKDHLAGGSGDKHESRQLPPKTDLHVPVKRTGEGRGDEPICTCRNILLGTAKELVAIIFVIFSFLTYLLKHLIFEHFAGVLRSPFSHSFKEKIWETWEVSNM</sequence>
<evidence type="ECO:0000256" key="1">
    <source>
        <dbReference type="SAM" id="MobiDB-lite"/>
    </source>
</evidence>
<accession>A0A8X6PPT4</accession>
<evidence type="ECO:0000313" key="3">
    <source>
        <dbReference type="EMBL" id="GFT75013.1"/>
    </source>
</evidence>
<keyword evidence="4" id="KW-1185">Reference proteome</keyword>
<dbReference type="Proteomes" id="UP000887013">
    <property type="component" value="Unassembled WGS sequence"/>
</dbReference>
<organism evidence="3 4">
    <name type="scientific">Nephila pilipes</name>
    <name type="common">Giant wood spider</name>
    <name type="synonym">Nephila maculata</name>
    <dbReference type="NCBI Taxonomy" id="299642"/>
    <lineage>
        <taxon>Eukaryota</taxon>
        <taxon>Metazoa</taxon>
        <taxon>Ecdysozoa</taxon>
        <taxon>Arthropoda</taxon>
        <taxon>Chelicerata</taxon>
        <taxon>Arachnida</taxon>
        <taxon>Araneae</taxon>
        <taxon>Araneomorphae</taxon>
        <taxon>Entelegynae</taxon>
        <taxon>Araneoidea</taxon>
        <taxon>Nephilidae</taxon>
        <taxon>Nephila</taxon>
    </lineage>
</organism>
<comment type="caution">
    <text evidence="3">The sequence shown here is derived from an EMBL/GenBank/DDBJ whole genome shotgun (WGS) entry which is preliminary data.</text>
</comment>
<name>A0A8X6PPT4_NEPPI</name>
<protein>
    <submittedName>
        <fullName evidence="3">Uncharacterized protein</fullName>
    </submittedName>
</protein>
<feature type="region of interest" description="Disordered" evidence="1">
    <location>
        <begin position="33"/>
        <end position="57"/>
    </location>
</feature>
<keyword evidence="2" id="KW-0472">Membrane</keyword>